<dbReference type="GO" id="GO:0006457">
    <property type="term" value="P:protein folding"/>
    <property type="evidence" value="ECO:0007669"/>
    <property type="project" value="TreeGrafter"/>
</dbReference>
<dbReference type="GO" id="GO:0031072">
    <property type="term" value="F:heat shock protein binding"/>
    <property type="evidence" value="ECO:0007669"/>
    <property type="project" value="TreeGrafter"/>
</dbReference>
<dbReference type="GO" id="GO:0019901">
    <property type="term" value="F:protein kinase binding"/>
    <property type="evidence" value="ECO:0007669"/>
    <property type="project" value="InterPro"/>
</dbReference>
<feature type="compositionally biased region" description="Polar residues" evidence="1">
    <location>
        <begin position="191"/>
        <end position="205"/>
    </location>
</feature>
<dbReference type="GO" id="GO:0050821">
    <property type="term" value="P:protein stabilization"/>
    <property type="evidence" value="ECO:0007669"/>
    <property type="project" value="TreeGrafter"/>
</dbReference>
<accession>A0AAD4Q921</accession>
<keyword evidence="4" id="KW-1185">Reference proteome</keyword>
<dbReference type="SMART" id="SM01071">
    <property type="entry name" value="CDC37_N"/>
    <property type="match status" value="1"/>
</dbReference>
<dbReference type="PANTHER" id="PTHR12800">
    <property type="entry name" value="CDC37-RELATED"/>
    <property type="match status" value="1"/>
</dbReference>
<evidence type="ECO:0000313" key="3">
    <source>
        <dbReference type="EMBL" id="KAH8993498.1"/>
    </source>
</evidence>
<keyword evidence="3" id="KW-0808">Transferase</keyword>
<organism evidence="3 4">
    <name type="scientific">Lactarius akahatsu</name>
    <dbReference type="NCBI Taxonomy" id="416441"/>
    <lineage>
        <taxon>Eukaryota</taxon>
        <taxon>Fungi</taxon>
        <taxon>Dikarya</taxon>
        <taxon>Basidiomycota</taxon>
        <taxon>Agaricomycotina</taxon>
        <taxon>Agaricomycetes</taxon>
        <taxon>Russulales</taxon>
        <taxon>Russulaceae</taxon>
        <taxon>Lactarius</taxon>
    </lineage>
</organism>
<dbReference type="GO" id="GO:0016301">
    <property type="term" value="F:kinase activity"/>
    <property type="evidence" value="ECO:0007669"/>
    <property type="project" value="UniProtKB-KW"/>
</dbReference>
<protein>
    <submittedName>
        <fullName evidence="3">Cdc37 N terminal kinase binding-domain-containing protein</fullName>
    </submittedName>
</protein>
<dbReference type="Pfam" id="PF03234">
    <property type="entry name" value="CDC37_N"/>
    <property type="match status" value="1"/>
</dbReference>
<evidence type="ECO:0000313" key="4">
    <source>
        <dbReference type="Proteomes" id="UP001201163"/>
    </source>
</evidence>
<proteinExistence type="predicted"/>
<dbReference type="GO" id="GO:0051087">
    <property type="term" value="F:protein-folding chaperone binding"/>
    <property type="evidence" value="ECO:0007669"/>
    <property type="project" value="TreeGrafter"/>
</dbReference>
<gene>
    <name evidence="3" type="ORF">EDB92DRAFT_1980776</name>
</gene>
<feature type="domain" description="Cdc37 N-terminal" evidence="2">
    <location>
        <begin position="2"/>
        <end position="264"/>
    </location>
</feature>
<dbReference type="InterPro" id="IPR013855">
    <property type="entry name" value="Cdc37_N_dom"/>
</dbReference>
<feature type="compositionally biased region" description="Polar residues" evidence="1">
    <location>
        <begin position="230"/>
        <end position="243"/>
    </location>
</feature>
<feature type="region of interest" description="Disordered" evidence="1">
    <location>
        <begin position="189"/>
        <end position="252"/>
    </location>
</feature>
<dbReference type="Proteomes" id="UP001201163">
    <property type="component" value="Unassembled WGS sequence"/>
</dbReference>
<reference evidence="3" key="1">
    <citation type="submission" date="2022-01" db="EMBL/GenBank/DDBJ databases">
        <title>Comparative genomics reveals a dynamic genome evolution in the ectomycorrhizal milk-cap (Lactarius) mushrooms.</title>
        <authorList>
            <consortium name="DOE Joint Genome Institute"/>
            <person name="Lebreton A."/>
            <person name="Tang N."/>
            <person name="Kuo A."/>
            <person name="LaButti K."/>
            <person name="Drula E."/>
            <person name="Barry K."/>
            <person name="Clum A."/>
            <person name="Lipzen A."/>
            <person name="Mousain D."/>
            <person name="Ng V."/>
            <person name="Wang R."/>
            <person name="Wang X."/>
            <person name="Dai Y."/>
            <person name="Henrissat B."/>
            <person name="Grigoriev I.V."/>
            <person name="Guerin-Laguette A."/>
            <person name="Yu F."/>
            <person name="Martin F.M."/>
        </authorList>
    </citation>
    <scope>NUCLEOTIDE SEQUENCE</scope>
    <source>
        <strain evidence="3">QP</strain>
    </source>
</reference>
<dbReference type="InterPro" id="IPR004918">
    <property type="entry name" value="Cdc37"/>
</dbReference>
<dbReference type="GO" id="GO:0005737">
    <property type="term" value="C:cytoplasm"/>
    <property type="evidence" value="ECO:0007669"/>
    <property type="project" value="TreeGrafter"/>
</dbReference>
<dbReference type="EMBL" id="JAKELL010000018">
    <property type="protein sequence ID" value="KAH8993498.1"/>
    <property type="molecule type" value="Genomic_DNA"/>
</dbReference>
<sequence>MPLNYSKWDQLEISDGSDIEGHPNVDKKSFIRSISSLVRKSMWKQSDVHEKREARNHRIEQLGAEVACNDVLLARLRILRPKLAQSGSSYFSSEVDRLRTNPSPEAPPTNAAKPYDEMILTLLQNIGKRYKMPRPYVAPFPPYHHHSAGSSIKYCLDYLATSASSRALWSTTPTTLSPPHERITLNHRITRASNSHSPHLNTRTPSRQEDPIDNYYTTVTGRSPPPPPRSQNALWDSSTTQPRQLRVQRHLPPSPEDVEGLLQRYFQIINLWRPIHAAYDWPLALCDCNSIDQSRDLVWRRTP</sequence>
<dbReference type="GO" id="GO:0051082">
    <property type="term" value="F:unfolded protein binding"/>
    <property type="evidence" value="ECO:0007669"/>
    <property type="project" value="TreeGrafter"/>
</dbReference>
<name>A0AAD4Q921_9AGAM</name>
<dbReference type="PANTHER" id="PTHR12800:SF4">
    <property type="entry name" value="HSP90 CO-CHAPERONE CDC37"/>
    <property type="match status" value="1"/>
</dbReference>
<evidence type="ECO:0000259" key="2">
    <source>
        <dbReference type="SMART" id="SM01071"/>
    </source>
</evidence>
<dbReference type="AlphaFoldDB" id="A0AAD4Q921"/>
<keyword evidence="3" id="KW-0418">Kinase</keyword>
<evidence type="ECO:0000256" key="1">
    <source>
        <dbReference type="SAM" id="MobiDB-lite"/>
    </source>
</evidence>
<comment type="caution">
    <text evidence="3">The sequence shown here is derived from an EMBL/GenBank/DDBJ whole genome shotgun (WGS) entry which is preliminary data.</text>
</comment>